<reference evidence="3 4" key="1">
    <citation type="submission" date="2020-05" db="EMBL/GenBank/DDBJ databases">
        <title>Nakamurella sp. DB0629 isolated from air conditioner.</title>
        <authorList>
            <person name="Kim D.H."/>
            <person name="Kim D.-U."/>
        </authorList>
    </citation>
    <scope>NUCLEOTIDE SEQUENCE [LARGE SCALE GENOMIC DNA]</scope>
    <source>
        <strain evidence="3 4">DB0629</strain>
    </source>
</reference>
<dbReference type="Pfam" id="PF26572">
    <property type="entry name" value="DUF8185"/>
    <property type="match status" value="1"/>
</dbReference>
<evidence type="ECO:0000259" key="1">
    <source>
        <dbReference type="Pfam" id="PF26035"/>
    </source>
</evidence>
<accession>A0A849AB07</accession>
<comment type="caution">
    <text evidence="3">The sequence shown here is derived from an EMBL/GenBank/DDBJ whole genome shotgun (WGS) entry which is preliminary data.</text>
</comment>
<evidence type="ECO:0000313" key="3">
    <source>
        <dbReference type="EMBL" id="NNG37127.1"/>
    </source>
</evidence>
<keyword evidence="4" id="KW-1185">Reference proteome</keyword>
<sequence length="218" mass="22947">MSSTAVLLRVADDAERGDAAAFAGRVTLWDKANPVRLRRDAERGLVRMWAAAPFDVLVSRAVRGSVEPADVTVHAGNLLSSLEIQRRASAGDGVDPGPAIDSSWRGQLPPVDGWIAVDDVPASVLNASADEAAARIRANPGPTGGASATALDADAMTVTGNGMRVVVPMRMLLALSGMGFTGAGDDLVRVRATDAWIRLDARFGSVLRRRHALLPLMF</sequence>
<evidence type="ECO:0000313" key="4">
    <source>
        <dbReference type="Proteomes" id="UP000562984"/>
    </source>
</evidence>
<dbReference type="Proteomes" id="UP000562984">
    <property type="component" value="Unassembled WGS sequence"/>
</dbReference>
<dbReference type="InterPro" id="IPR058323">
    <property type="entry name" value="DUF8010"/>
</dbReference>
<protein>
    <submittedName>
        <fullName evidence="3">Uncharacterized protein</fullName>
    </submittedName>
</protein>
<dbReference type="EMBL" id="JABEND010000010">
    <property type="protein sequence ID" value="NNG37127.1"/>
    <property type="molecule type" value="Genomic_DNA"/>
</dbReference>
<dbReference type="RefSeq" id="WP_171200823.1">
    <property type="nucleotide sequence ID" value="NZ_JABEND010000010.1"/>
</dbReference>
<organism evidence="3 4">
    <name type="scientific">Nakamurella aerolata</name>
    <dbReference type="NCBI Taxonomy" id="1656892"/>
    <lineage>
        <taxon>Bacteria</taxon>
        <taxon>Bacillati</taxon>
        <taxon>Actinomycetota</taxon>
        <taxon>Actinomycetes</taxon>
        <taxon>Nakamurellales</taxon>
        <taxon>Nakamurellaceae</taxon>
        <taxon>Nakamurella</taxon>
    </lineage>
</organism>
<proteinExistence type="predicted"/>
<dbReference type="InterPro" id="IPR058498">
    <property type="entry name" value="DUF8185"/>
</dbReference>
<feature type="domain" description="DUF8185" evidence="2">
    <location>
        <begin position="109"/>
        <end position="212"/>
    </location>
</feature>
<gene>
    <name evidence="3" type="ORF">HKD39_15725</name>
</gene>
<dbReference type="AlphaFoldDB" id="A0A849AB07"/>
<name>A0A849AB07_9ACTN</name>
<dbReference type="Pfam" id="PF26035">
    <property type="entry name" value="DUF8010"/>
    <property type="match status" value="1"/>
</dbReference>
<evidence type="ECO:0000259" key="2">
    <source>
        <dbReference type="Pfam" id="PF26572"/>
    </source>
</evidence>
<feature type="domain" description="DUF8010" evidence="1">
    <location>
        <begin position="8"/>
        <end position="106"/>
    </location>
</feature>